<gene>
    <name evidence="1" type="ORF">UN65_02750</name>
</gene>
<dbReference type="Proteomes" id="UP000304840">
    <property type="component" value="Chromosome"/>
</dbReference>
<proteinExistence type="predicted"/>
<dbReference type="RefSeq" id="WP_138424912.1">
    <property type="nucleotide sequence ID" value="NZ_CP010992.1"/>
</dbReference>
<organism evidence="1 2">
    <name type="scientific">Flavobacterium columnare</name>
    <dbReference type="NCBI Taxonomy" id="996"/>
    <lineage>
        <taxon>Bacteria</taxon>
        <taxon>Pseudomonadati</taxon>
        <taxon>Bacteroidota</taxon>
        <taxon>Flavobacteriia</taxon>
        <taxon>Flavobacteriales</taxon>
        <taxon>Flavobacteriaceae</taxon>
        <taxon>Flavobacterium</taxon>
    </lineage>
</organism>
<dbReference type="AlphaFoldDB" id="A0AAI8CE72"/>
<sequence length="89" mass="9861">MDNNHDLKIANGDFVIADSTDQNVELIFRITPGELKEHLETGVAIDRAINGNVDRFLDRTIRVQMAADGYAIDKLAINEKGISINGSYE</sequence>
<protein>
    <submittedName>
        <fullName evidence="1">Uncharacterized protein</fullName>
    </submittedName>
</protein>
<reference evidence="1 2" key="2">
    <citation type="submission" date="2019-05" db="EMBL/GenBank/DDBJ databases">
        <authorList>
            <person name="Ravantti J.J."/>
        </authorList>
    </citation>
    <scope>NUCLEOTIDE SEQUENCE [LARGE SCALE GENOMIC DNA]</scope>
    <source>
        <strain evidence="1 2">B185</strain>
    </source>
</reference>
<reference evidence="2" key="1">
    <citation type="submission" date="2016-03" db="EMBL/GenBank/DDBJ databases">
        <title>Flavobacterium columnare strain B185, complete genome.</title>
        <authorList>
            <person name="Sundberg L.-R."/>
            <person name="Papponen P."/>
            <person name="Laanto E."/>
        </authorList>
    </citation>
    <scope>NUCLEOTIDE SEQUENCE [LARGE SCALE GENOMIC DNA]</scope>
    <source>
        <strain evidence="2">B185</strain>
    </source>
</reference>
<evidence type="ECO:0000313" key="1">
    <source>
        <dbReference type="EMBL" id="AMO19408.2"/>
    </source>
</evidence>
<evidence type="ECO:0000313" key="2">
    <source>
        <dbReference type="Proteomes" id="UP000304840"/>
    </source>
</evidence>
<accession>A0AAI8CE72</accession>
<name>A0AAI8CE72_9FLAO</name>
<dbReference type="EMBL" id="CP010992">
    <property type="protein sequence ID" value="AMO19408.2"/>
    <property type="molecule type" value="Genomic_DNA"/>
</dbReference>